<evidence type="ECO:0000313" key="3">
    <source>
        <dbReference type="Proteomes" id="UP000183810"/>
    </source>
</evidence>
<protein>
    <submittedName>
        <fullName evidence="2">Molecular chaperone Tir</fullName>
    </submittedName>
</protein>
<dbReference type="RefSeq" id="WP_071927068.1">
    <property type="nucleotide sequence ID" value="NZ_CP018082.1"/>
</dbReference>
<sequence length="171" mass="19423">MGYRNKTYVAFASEDIHCYRMMEAWRDNEKIDFNFFDAHDLNISKDSSLPETIKRNLRARMTNAKQIVLLGSASARRKGGNGVSFLAHEVKLAIEFKLPVVVANIKNTRDRSVDRSIIPQPFLDVDYYTVSVTFQPKIIQHALDNYASTFSSSEKAGPHIYPDKVYSSLGL</sequence>
<name>A0A1J0VPC1_9NOCA</name>
<evidence type="ECO:0000313" key="2">
    <source>
        <dbReference type="EMBL" id="APE33885.1"/>
    </source>
</evidence>
<dbReference type="InterPro" id="IPR015032">
    <property type="entry name" value="ThsB__TIR-like_domain"/>
</dbReference>
<dbReference type="Proteomes" id="UP000183810">
    <property type="component" value="Chromosome"/>
</dbReference>
<dbReference type="OrthoDB" id="2218415at2"/>
<gene>
    <name evidence="2" type="ORF">BOX37_07775</name>
</gene>
<proteinExistence type="predicted"/>
<keyword evidence="3" id="KW-1185">Reference proteome</keyword>
<dbReference type="Gene3D" id="3.40.50.11200">
    <property type="match status" value="1"/>
</dbReference>
<dbReference type="AlphaFoldDB" id="A0A1J0VPC1"/>
<dbReference type="EMBL" id="CP018082">
    <property type="protein sequence ID" value="APE33885.1"/>
    <property type="molecule type" value="Genomic_DNA"/>
</dbReference>
<dbReference type="KEGG" id="nsl:BOX37_07775"/>
<accession>A0A1J0VPC1</accession>
<organism evidence="2 3">
    <name type="scientific">Nocardia mangyaensis</name>
    <dbReference type="NCBI Taxonomy" id="2213200"/>
    <lineage>
        <taxon>Bacteria</taxon>
        <taxon>Bacillati</taxon>
        <taxon>Actinomycetota</taxon>
        <taxon>Actinomycetes</taxon>
        <taxon>Mycobacteriales</taxon>
        <taxon>Nocardiaceae</taxon>
        <taxon>Nocardia</taxon>
    </lineage>
</organism>
<evidence type="ECO:0000259" key="1">
    <source>
        <dbReference type="Pfam" id="PF08937"/>
    </source>
</evidence>
<dbReference type="Pfam" id="PF08937">
    <property type="entry name" value="ThsB_TIR"/>
    <property type="match status" value="1"/>
</dbReference>
<reference evidence="2" key="1">
    <citation type="submission" date="2016-11" db="EMBL/GenBank/DDBJ databases">
        <authorList>
            <person name="Jaros S."/>
            <person name="Januszkiewicz K."/>
            <person name="Wedrychowicz H."/>
        </authorList>
    </citation>
    <scope>NUCLEOTIDE SEQUENCE [LARGE SCALE GENOMIC DNA]</scope>
    <source>
        <strain evidence="2">Y48</strain>
    </source>
</reference>
<feature type="domain" description="Thoeris protein ThsB TIR-like" evidence="1">
    <location>
        <begin position="8"/>
        <end position="109"/>
    </location>
</feature>